<evidence type="ECO:0000313" key="4">
    <source>
        <dbReference type="Proteomes" id="UP000002035"/>
    </source>
</evidence>
<dbReference type="EMBL" id="DS995705">
    <property type="protein sequence ID" value="EEQ33167.1"/>
    <property type="molecule type" value="Genomic_DNA"/>
</dbReference>
<feature type="domain" description="DUF7729" evidence="2">
    <location>
        <begin position="146"/>
        <end position="350"/>
    </location>
</feature>
<evidence type="ECO:0000313" key="3">
    <source>
        <dbReference type="EMBL" id="EEQ33167.1"/>
    </source>
</evidence>
<evidence type="ECO:0000259" key="2">
    <source>
        <dbReference type="Pfam" id="PF24855"/>
    </source>
</evidence>
<evidence type="ECO:0000256" key="1">
    <source>
        <dbReference type="SAM" id="MobiDB-lite"/>
    </source>
</evidence>
<dbReference type="OrthoDB" id="2564812at2759"/>
<dbReference type="OMA" id="WRANTTI"/>
<organism evidence="3 4">
    <name type="scientific">Arthroderma otae (strain ATCC MYA-4605 / CBS 113480)</name>
    <name type="common">Microsporum canis</name>
    <dbReference type="NCBI Taxonomy" id="554155"/>
    <lineage>
        <taxon>Eukaryota</taxon>
        <taxon>Fungi</taxon>
        <taxon>Dikarya</taxon>
        <taxon>Ascomycota</taxon>
        <taxon>Pezizomycotina</taxon>
        <taxon>Eurotiomycetes</taxon>
        <taxon>Eurotiomycetidae</taxon>
        <taxon>Onygenales</taxon>
        <taxon>Arthrodermataceae</taxon>
        <taxon>Microsporum</taxon>
    </lineage>
</organism>
<reference evidence="4" key="1">
    <citation type="journal article" date="2012" name="MBio">
        <title>Comparative genome analysis of Trichophyton rubrum and related dermatophytes reveals candidate genes involved in infection.</title>
        <authorList>
            <person name="Martinez D.A."/>
            <person name="Oliver B.G."/>
            <person name="Graeser Y."/>
            <person name="Goldberg J.M."/>
            <person name="Li W."/>
            <person name="Martinez-Rossi N.M."/>
            <person name="Monod M."/>
            <person name="Shelest E."/>
            <person name="Barton R.C."/>
            <person name="Birch E."/>
            <person name="Brakhage A.A."/>
            <person name="Chen Z."/>
            <person name="Gurr S.J."/>
            <person name="Heiman D."/>
            <person name="Heitman J."/>
            <person name="Kosti I."/>
            <person name="Rossi A."/>
            <person name="Saif S."/>
            <person name="Samalova M."/>
            <person name="Saunders C.W."/>
            <person name="Shea T."/>
            <person name="Summerbell R.C."/>
            <person name="Xu J."/>
            <person name="Young S."/>
            <person name="Zeng Q."/>
            <person name="Birren B.W."/>
            <person name="Cuomo C.A."/>
            <person name="White T.C."/>
        </authorList>
    </citation>
    <scope>NUCLEOTIDE SEQUENCE [LARGE SCALE GENOMIC DNA]</scope>
    <source>
        <strain evidence="4">ATCC MYA-4605 / CBS 113480</strain>
    </source>
</reference>
<sequence>MALRPMMRLSPFPPAATILSWALAFSLLGGIITSPVGAHSIRFPLESSIATVEDPHHQSGSGPIEPRLINVDPRHQAPADTIQHWLEERDSSNDDEDTATTTSKNQHSKPTTASGTSTIPSILIPTHTGPIKTDIVTASPTVSLGPLPTAFDTNRSDNTTASCATFFDNFLSNSTFNECVPVSVLLTTSNSFFQNTKSFALITRTLDAACDVSADRCTSLLSYYADMIGRNDACGEDLSRGHPLVIAAKTGFQAYKAMHDATCLKNPETDNYCFAEAISDPDMTANVYIYHLGLGNSLSAGRPKCGKCLAATMQVFRTAARDKKQPVSEVYVSAAKQVNIACGPTFVSTSISSGTRLSSRSQPLSLISIFIGTLAFFLLS</sequence>
<dbReference type="Proteomes" id="UP000002035">
    <property type="component" value="Unassembled WGS sequence"/>
</dbReference>
<dbReference type="RefSeq" id="XP_002846117.1">
    <property type="nucleotide sequence ID" value="XM_002846071.1"/>
</dbReference>
<dbReference type="Pfam" id="PF24855">
    <property type="entry name" value="DUF7729"/>
    <property type="match status" value="1"/>
</dbReference>
<dbReference type="PANTHER" id="PTHR39460:SF1">
    <property type="entry name" value="C6 TRANSCRIPTION FACTOR"/>
    <property type="match status" value="1"/>
</dbReference>
<dbReference type="eggNOG" id="ENOG502S3AD">
    <property type="taxonomic scope" value="Eukaryota"/>
</dbReference>
<protein>
    <recommendedName>
        <fullName evidence="2">DUF7729 domain-containing protein</fullName>
    </recommendedName>
</protein>
<keyword evidence="4" id="KW-1185">Reference proteome</keyword>
<feature type="region of interest" description="Disordered" evidence="1">
    <location>
        <begin position="87"/>
        <end position="122"/>
    </location>
</feature>
<proteinExistence type="predicted"/>
<gene>
    <name evidence="3" type="ORF">MCYG_05986</name>
</gene>
<name>C5FTG4_ARTOC</name>
<accession>C5FTG4</accession>
<dbReference type="InterPro" id="IPR056146">
    <property type="entry name" value="DUF7729"/>
</dbReference>
<dbReference type="PANTHER" id="PTHR39460">
    <property type="entry name" value="EXPRESSED PROTEIN"/>
    <property type="match status" value="1"/>
</dbReference>
<dbReference type="AlphaFoldDB" id="C5FTG4"/>
<dbReference type="GeneID" id="9224806"/>
<dbReference type="VEuPathDB" id="FungiDB:MCYG_05986"/>
<feature type="compositionally biased region" description="Polar residues" evidence="1">
    <location>
        <begin position="99"/>
        <end position="120"/>
    </location>
</feature>
<dbReference type="HOGENOM" id="CLU_042319_0_2_1"/>